<dbReference type="InterPro" id="IPR017948">
    <property type="entry name" value="TGFb_CS"/>
</dbReference>
<reference evidence="11" key="3">
    <citation type="journal article" date="2014" name="Nature">
        <title>Elephant shark genome provides unique insights into gnathostome evolution.</title>
        <authorList>
            <consortium name="International Elephant Shark Genome Sequencing Consortium"/>
            <person name="Venkatesh B."/>
            <person name="Lee A.P."/>
            <person name="Ravi V."/>
            <person name="Maurya A.K."/>
            <person name="Lian M.M."/>
            <person name="Swann J.B."/>
            <person name="Ohta Y."/>
            <person name="Flajnik M.F."/>
            <person name="Sutoh Y."/>
            <person name="Kasahara M."/>
            <person name="Hoon S."/>
            <person name="Gangu V."/>
            <person name="Roy S.W."/>
            <person name="Irimia M."/>
            <person name="Korzh V."/>
            <person name="Kondrychyn I."/>
            <person name="Lim Z.W."/>
            <person name="Tay B.H."/>
            <person name="Tohari S."/>
            <person name="Kong K.W."/>
            <person name="Ho S."/>
            <person name="Lorente-Galdos B."/>
            <person name="Quilez J."/>
            <person name="Marques-Bonet T."/>
            <person name="Raney B.J."/>
            <person name="Ingham P.W."/>
            <person name="Tay A."/>
            <person name="Hillier L.W."/>
            <person name="Minx P."/>
            <person name="Boehm T."/>
            <person name="Wilson R.K."/>
            <person name="Brenner S."/>
            <person name="Warren W.C."/>
        </authorList>
    </citation>
    <scope>NUCLEOTIDE SEQUENCE [LARGE SCALE GENOMIC DNA]</scope>
</reference>
<evidence type="ECO:0000256" key="2">
    <source>
        <dbReference type="ARBA" id="ARBA00006656"/>
    </source>
</evidence>
<dbReference type="Gene3D" id="2.10.90.10">
    <property type="entry name" value="Cystine-knot cytokines"/>
    <property type="match status" value="1"/>
</dbReference>
<dbReference type="SUPFAM" id="SSF57501">
    <property type="entry name" value="Cystine-knot cytokines"/>
    <property type="match status" value="1"/>
</dbReference>
<dbReference type="STRING" id="7868.ENSCMIP00000036919"/>
<proteinExistence type="inferred from homology"/>
<dbReference type="PROSITE" id="PS51362">
    <property type="entry name" value="TGF_BETA_2"/>
    <property type="match status" value="1"/>
</dbReference>
<dbReference type="SMART" id="SM00204">
    <property type="entry name" value="TGFB"/>
    <property type="match status" value="1"/>
</dbReference>
<keyword evidence="3" id="KW-0964">Secreted</keyword>
<evidence type="ECO:0000256" key="6">
    <source>
        <dbReference type="ARBA" id="ARBA00023157"/>
    </source>
</evidence>
<dbReference type="GO" id="GO:0008083">
    <property type="term" value="F:growth factor activity"/>
    <property type="evidence" value="ECO:0007669"/>
    <property type="project" value="UniProtKB-KW"/>
</dbReference>
<dbReference type="Ensembl" id="ENSCMIT00000037460.1">
    <property type="protein sequence ID" value="ENSCMIP00000036919.1"/>
    <property type="gene ID" value="ENSCMIG00000015582.1"/>
</dbReference>
<evidence type="ECO:0000256" key="3">
    <source>
        <dbReference type="ARBA" id="ARBA00022525"/>
    </source>
</evidence>
<evidence type="ECO:0000256" key="7">
    <source>
        <dbReference type="ARBA" id="ARBA00023180"/>
    </source>
</evidence>
<accession>A0A4W3J1R4</accession>
<keyword evidence="11" id="KW-1185">Reference proteome</keyword>
<dbReference type="OMA" id="CAGECMM"/>
<keyword evidence="6" id="KW-1015">Disulfide bond</keyword>
<dbReference type="PROSITE" id="PS00250">
    <property type="entry name" value="TGF_BETA_1"/>
    <property type="match status" value="1"/>
</dbReference>
<dbReference type="InterPro" id="IPR029034">
    <property type="entry name" value="Cystine-knot_cytokine"/>
</dbReference>
<evidence type="ECO:0000256" key="8">
    <source>
        <dbReference type="RuleBase" id="RU000354"/>
    </source>
</evidence>
<reference evidence="11" key="2">
    <citation type="journal article" date="2007" name="PLoS Biol.">
        <title>Survey sequencing and comparative analysis of the elephant shark (Callorhinchus milii) genome.</title>
        <authorList>
            <person name="Venkatesh B."/>
            <person name="Kirkness E.F."/>
            <person name="Loh Y.H."/>
            <person name="Halpern A.L."/>
            <person name="Lee A.P."/>
            <person name="Johnson J."/>
            <person name="Dandona N."/>
            <person name="Viswanathan L.D."/>
            <person name="Tay A."/>
            <person name="Venter J.C."/>
            <person name="Strausberg R.L."/>
            <person name="Brenner S."/>
        </authorList>
    </citation>
    <scope>NUCLEOTIDE SEQUENCE [LARGE SCALE GENOMIC DNA]</scope>
</reference>
<name>A0A4W3J1R4_CALMI</name>
<dbReference type="AlphaFoldDB" id="A0A4W3J1R4"/>
<dbReference type="FunFam" id="2.10.90.10:FF:000005">
    <property type="entry name" value="Inhibin beta A chain"/>
    <property type="match status" value="1"/>
</dbReference>
<evidence type="ECO:0000313" key="10">
    <source>
        <dbReference type="Ensembl" id="ENSCMIP00000036919.1"/>
    </source>
</evidence>
<protein>
    <recommendedName>
        <fullName evidence="9">TGF-beta family profile domain-containing protein</fullName>
    </recommendedName>
</protein>
<dbReference type="Proteomes" id="UP000314986">
    <property type="component" value="Unassembled WGS sequence"/>
</dbReference>
<evidence type="ECO:0000313" key="11">
    <source>
        <dbReference type="Proteomes" id="UP000314986"/>
    </source>
</evidence>
<comment type="subcellular location">
    <subcellularLocation>
        <location evidence="1">Secreted</location>
    </subcellularLocation>
</comment>
<evidence type="ECO:0000256" key="1">
    <source>
        <dbReference type="ARBA" id="ARBA00004613"/>
    </source>
</evidence>
<dbReference type="PANTHER" id="PTHR11848">
    <property type="entry name" value="TGF-BETA FAMILY"/>
    <property type="match status" value="1"/>
</dbReference>
<dbReference type="InterPro" id="IPR001839">
    <property type="entry name" value="TGF-b_C"/>
</dbReference>
<dbReference type="InterPro" id="IPR015615">
    <property type="entry name" value="TGF-beta-rel"/>
</dbReference>
<keyword evidence="7" id="KW-0325">Glycoprotein</keyword>
<reference evidence="11" key="1">
    <citation type="journal article" date="2006" name="Science">
        <title>Ancient noncoding elements conserved in the human genome.</title>
        <authorList>
            <person name="Venkatesh B."/>
            <person name="Kirkness E.F."/>
            <person name="Loh Y.H."/>
            <person name="Halpern A.L."/>
            <person name="Lee A.P."/>
            <person name="Johnson J."/>
            <person name="Dandona N."/>
            <person name="Viswanathan L.D."/>
            <person name="Tay A."/>
            <person name="Venter J.C."/>
            <person name="Strausberg R.L."/>
            <person name="Brenner S."/>
        </authorList>
    </citation>
    <scope>NUCLEOTIDE SEQUENCE [LARGE SCALE GENOMIC DNA]</scope>
</reference>
<dbReference type="GO" id="GO:0005125">
    <property type="term" value="F:cytokine activity"/>
    <property type="evidence" value="ECO:0007669"/>
    <property type="project" value="TreeGrafter"/>
</dbReference>
<dbReference type="InParanoid" id="A0A4W3J1R4"/>
<evidence type="ECO:0000256" key="4">
    <source>
        <dbReference type="ARBA" id="ARBA00022729"/>
    </source>
</evidence>
<keyword evidence="5 8" id="KW-0339">Growth factor</keyword>
<dbReference type="GO" id="GO:0005615">
    <property type="term" value="C:extracellular space"/>
    <property type="evidence" value="ECO:0007669"/>
    <property type="project" value="TreeGrafter"/>
</dbReference>
<dbReference type="GeneTree" id="ENSGT00940000160065"/>
<evidence type="ECO:0000256" key="5">
    <source>
        <dbReference type="ARBA" id="ARBA00023030"/>
    </source>
</evidence>
<evidence type="ECO:0000259" key="9">
    <source>
        <dbReference type="PROSITE" id="PS51362"/>
    </source>
</evidence>
<comment type="similarity">
    <text evidence="2 8">Belongs to the TGF-beta family.</text>
</comment>
<dbReference type="Pfam" id="PF00019">
    <property type="entry name" value="TGF_beta"/>
    <property type="match status" value="1"/>
</dbReference>
<organism evidence="10 11">
    <name type="scientific">Callorhinchus milii</name>
    <name type="common">Ghost shark</name>
    <dbReference type="NCBI Taxonomy" id="7868"/>
    <lineage>
        <taxon>Eukaryota</taxon>
        <taxon>Metazoa</taxon>
        <taxon>Chordata</taxon>
        <taxon>Craniata</taxon>
        <taxon>Vertebrata</taxon>
        <taxon>Chondrichthyes</taxon>
        <taxon>Holocephali</taxon>
        <taxon>Chimaeriformes</taxon>
        <taxon>Callorhinchidae</taxon>
        <taxon>Callorhinchus</taxon>
    </lineage>
</organism>
<sequence>MIYISSGRSSKQPFLASRLRISQRISRLRKRGIECAEKLNLCCRREFYVDFRAIGWDDWIVVPKGYHANHCLGTCLPHMAGAPSVASSYHATVTNLYKINNLHPVLTLNSCCVPTRRSGLPMLYFDEQRRIIRRDIPDMVIDECGCA</sequence>
<reference evidence="10" key="5">
    <citation type="submission" date="2025-09" db="UniProtKB">
        <authorList>
            <consortium name="Ensembl"/>
        </authorList>
    </citation>
    <scope>IDENTIFICATION</scope>
</reference>
<dbReference type="PANTHER" id="PTHR11848:SF309">
    <property type="entry name" value="INHIBIN BETA CHAIN"/>
    <property type="match status" value="1"/>
</dbReference>
<reference evidence="10" key="4">
    <citation type="submission" date="2025-08" db="UniProtKB">
        <authorList>
            <consortium name="Ensembl"/>
        </authorList>
    </citation>
    <scope>IDENTIFICATION</scope>
</reference>
<feature type="domain" description="TGF-beta family profile" evidence="9">
    <location>
        <begin position="24"/>
        <end position="147"/>
    </location>
</feature>
<keyword evidence="4" id="KW-0732">Signal</keyword>